<accession>A0A4E9F7H3</accession>
<dbReference type="CTD" id="6096842"/>
<dbReference type="PANTHER" id="PTHR10332:SF80">
    <property type="entry name" value="EQUILIBRATIVE NUCLEOSIDE TRANSPORTER 2, ISOFORM A"/>
    <property type="match status" value="1"/>
</dbReference>
<dbReference type="EMBL" id="CAAKNF010000196">
    <property type="protein sequence ID" value="VIO89891.1"/>
    <property type="molecule type" value="Genomic_DNA"/>
</dbReference>
<dbReference type="RefSeq" id="XP_042931871.1">
    <property type="nucleotide sequence ID" value="XM_043075937.1"/>
</dbReference>
<feature type="transmembrane region" description="Helical" evidence="7">
    <location>
        <begin position="121"/>
        <end position="139"/>
    </location>
</feature>
<evidence type="ECO:0000256" key="5">
    <source>
        <dbReference type="ARBA" id="ARBA00022989"/>
    </source>
</evidence>
<feature type="transmembrane region" description="Helical" evidence="7">
    <location>
        <begin position="60"/>
        <end position="85"/>
    </location>
</feature>
<evidence type="ECO:0000313" key="10">
    <source>
        <dbReference type="WBParaSite" id="Bm8749.1"/>
    </source>
</evidence>
<name>A0A4E9F7H3_BRUMA</name>
<sequence length="473" mass="53860">MIISKKPTDRYYAVYMIVLIHGFGMLMTWNMWITIAPAYYMEYKLIGMDRNGTKYVSSYAANFLSYLILASNLPNFTLNLINLLFNFKGSLEKRITLSLAVMALICLITLIFTVIDTSRMVTVFFIITITTVAIQNAACGLYQNSLYGLVAVFPPQYTNAILLGSNICGTFVSVVNIITIVATNDIKTAAFFYFFISFLAVLTCFGSLFILVKLDFYQYYMQKAIEKMGKRNLDGILVEFKQNNSNINKTGLKSNNCEVSKHTNISNSGDIDLLTINFRMKLYLYYDVFKKIRMQCFNIWFIFVVTIALFPAVMADVKVYSENGIYSFVIPEKLFTPVTTYFFFNLFAFFGSFLANFVHWPQPKWLVIPVIIQVAFIPLMLICNFRSAHRTWKILIYNTWVYIALAISMSLCSGYFSALALMYAPKQVEASKSTIAGMIAAFFLMFGVICGTLLTFVILWFIDSVGPLQPTKL</sequence>
<dbReference type="GO" id="GO:0005337">
    <property type="term" value="F:nucleoside transmembrane transporter activity"/>
    <property type="evidence" value="ECO:0007669"/>
    <property type="project" value="InterPro"/>
</dbReference>
<dbReference type="PIRSF" id="PIRSF016379">
    <property type="entry name" value="ENT"/>
    <property type="match status" value="1"/>
</dbReference>
<reference evidence="8" key="2">
    <citation type="submission" date="2019-04" db="EMBL/GenBank/DDBJ databases">
        <authorList>
            <person name="Howe K."/>
            <person name="Paulini M."/>
            <person name="Williams G."/>
        </authorList>
    </citation>
    <scope>NUCLEOTIDE SEQUENCE [LARGE SCALE GENOMIC DNA]</scope>
    <source>
        <strain evidence="8">FR3</strain>
    </source>
</reference>
<keyword evidence="3" id="KW-0813">Transport</keyword>
<dbReference type="KEGG" id="bmy:BM_BM8749"/>
<dbReference type="GO" id="GO:0005886">
    <property type="term" value="C:plasma membrane"/>
    <property type="evidence" value="ECO:0007669"/>
    <property type="project" value="TreeGrafter"/>
</dbReference>
<feature type="transmembrane region" description="Helical" evidence="7">
    <location>
        <begin position="400"/>
        <end position="423"/>
    </location>
</feature>
<dbReference type="AlphaFoldDB" id="A0A4E9F7H3"/>
<keyword evidence="6 7" id="KW-0472">Membrane</keyword>
<evidence type="ECO:0000256" key="6">
    <source>
        <dbReference type="ARBA" id="ARBA00023136"/>
    </source>
</evidence>
<feature type="transmembrane region" description="Helical" evidence="7">
    <location>
        <begin position="435"/>
        <end position="462"/>
    </location>
</feature>
<gene>
    <name evidence="8" type="primary">Bm8749</name>
    <name evidence="8" type="ORF">BM_BM8749</name>
</gene>
<feature type="transmembrane region" description="Helical" evidence="7">
    <location>
        <begin position="160"/>
        <end position="183"/>
    </location>
</feature>
<proteinExistence type="inferred from homology"/>
<comment type="subcellular location">
    <subcellularLocation>
        <location evidence="1">Membrane</location>
        <topology evidence="1">Multi-pass membrane protein</topology>
    </subcellularLocation>
</comment>
<feature type="transmembrane region" description="Helical" evidence="7">
    <location>
        <begin position="296"/>
        <end position="314"/>
    </location>
</feature>
<feature type="transmembrane region" description="Helical" evidence="7">
    <location>
        <begin position="365"/>
        <end position="388"/>
    </location>
</feature>
<feature type="transmembrane region" description="Helical" evidence="7">
    <location>
        <begin position="97"/>
        <end position="115"/>
    </location>
</feature>
<evidence type="ECO:0000256" key="7">
    <source>
        <dbReference type="SAM" id="Phobius"/>
    </source>
</evidence>
<evidence type="ECO:0000313" key="8">
    <source>
        <dbReference type="EMBL" id="VIO89891.1"/>
    </source>
</evidence>
<reference evidence="10" key="3">
    <citation type="submission" date="2022-04" db="UniProtKB">
        <authorList>
            <consortium name="WormBaseParasite"/>
        </authorList>
    </citation>
    <scope>IDENTIFICATION</scope>
</reference>
<protein>
    <submittedName>
        <fullName evidence="8 10">Uncharacterized protein</fullName>
    </submittedName>
</protein>
<dbReference type="OrthoDB" id="1856718at2759"/>
<dbReference type="Pfam" id="PF01733">
    <property type="entry name" value="Nucleoside_tran"/>
    <property type="match status" value="1"/>
</dbReference>
<dbReference type="InterPro" id="IPR002259">
    <property type="entry name" value="Eqnu_transpt"/>
</dbReference>
<keyword evidence="5 7" id="KW-1133">Transmembrane helix</keyword>
<comment type="similarity">
    <text evidence="2">Belongs to the SLC29A/ENT transporter (TC 2.A.57) family.</text>
</comment>
<evidence type="ECO:0000256" key="3">
    <source>
        <dbReference type="ARBA" id="ARBA00022448"/>
    </source>
</evidence>
<dbReference type="WBParaSite" id="Bm8749.1">
    <property type="protein sequence ID" value="Bm8749.1"/>
    <property type="gene ID" value="WBGene00229010"/>
</dbReference>
<keyword evidence="4 7" id="KW-0812">Transmembrane</keyword>
<feature type="transmembrane region" description="Helical" evidence="7">
    <location>
        <begin position="334"/>
        <end position="358"/>
    </location>
</feature>
<accession>A0A8L7TJD0</accession>
<feature type="transmembrane region" description="Helical" evidence="7">
    <location>
        <begin position="189"/>
        <end position="212"/>
    </location>
</feature>
<dbReference type="PRINTS" id="PR01130">
    <property type="entry name" value="DERENTRNSPRT"/>
</dbReference>
<evidence type="ECO:0000313" key="9">
    <source>
        <dbReference type="Proteomes" id="UP000006672"/>
    </source>
</evidence>
<dbReference type="PANTHER" id="PTHR10332">
    <property type="entry name" value="EQUILIBRATIVE NUCLEOSIDE TRANSPORTER"/>
    <property type="match status" value="1"/>
</dbReference>
<organism evidence="8">
    <name type="scientific">Brugia malayi</name>
    <name type="common">Filarial nematode worm</name>
    <dbReference type="NCBI Taxonomy" id="6279"/>
    <lineage>
        <taxon>Eukaryota</taxon>
        <taxon>Metazoa</taxon>
        <taxon>Ecdysozoa</taxon>
        <taxon>Nematoda</taxon>
        <taxon>Chromadorea</taxon>
        <taxon>Rhabditida</taxon>
        <taxon>Spirurina</taxon>
        <taxon>Spiruromorpha</taxon>
        <taxon>Filarioidea</taxon>
        <taxon>Onchocercidae</taxon>
        <taxon>Brugia</taxon>
    </lineage>
</organism>
<dbReference type="GeneID" id="6096842"/>
<dbReference type="Proteomes" id="UP000006672">
    <property type="component" value="Unassembled WGS sequence"/>
</dbReference>
<reference evidence="9" key="1">
    <citation type="journal article" date="2007" name="Science">
        <title>Draft genome of the filarial nematode parasite Brugia malayi.</title>
        <authorList>
            <person name="Ghedin E."/>
            <person name="Wang S."/>
            <person name="Spiro D."/>
            <person name="Caler E."/>
            <person name="Zhao Q."/>
            <person name="Crabtree J."/>
            <person name="Allen J.E."/>
            <person name="Delcher A.L."/>
            <person name="Guiliano D.B."/>
            <person name="Miranda-Saavedra D."/>
            <person name="Angiuoli S.V."/>
            <person name="Creasy T."/>
            <person name="Amedeo P."/>
            <person name="Haas B."/>
            <person name="El-Sayed N.M."/>
            <person name="Wortman J.R."/>
            <person name="Feldblyum T."/>
            <person name="Tallon L."/>
            <person name="Schatz M."/>
            <person name="Shumway M."/>
            <person name="Koo H."/>
            <person name="Salzberg S.L."/>
            <person name="Schobel S."/>
            <person name="Pertea M."/>
            <person name="Pop M."/>
            <person name="White O."/>
            <person name="Barton G.J."/>
            <person name="Carlow C.K."/>
            <person name="Crawford M.J."/>
            <person name="Daub J."/>
            <person name="Dimmic M.W."/>
            <person name="Estes C.F."/>
            <person name="Foster J.M."/>
            <person name="Ganatra M."/>
            <person name="Gregory W.F."/>
            <person name="Johnson N.M."/>
            <person name="Jin J."/>
            <person name="Komuniecki R."/>
            <person name="Korf I."/>
            <person name="Kumar S."/>
            <person name="Laney S."/>
            <person name="Li B.W."/>
            <person name="Li W."/>
            <person name="Lindblom T.H."/>
            <person name="Lustigman S."/>
            <person name="Ma D."/>
            <person name="Maina C.V."/>
            <person name="Martin D.M."/>
            <person name="McCarter J.P."/>
            <person name="McReynolds L."/>
            <person name="Mitreva M."/>
            <person name="Nutman T.B."/>
            <person name="Parkinson J."/>
            <person name="Peregrin-Alvarez J.M."/>
            <person name="Poole C."/>
            <person name="Ren Q."/>
            <person name="Saunders L."/>
            <person name="Sluder A.E."/>
            <person name="Smith K."/>
            <person name="Stanke M."/>
            <person name="Unnasch T.R."/>
            <person name="Ware J."/>
            <person name="Wei A.D."/>
            <person name="Weil G."/>
            <person name="Williams D.J."/>
            <person name="Zhang Y."/>
            <person name="Williams S.A."/>
            <person name="Fraser-Liggett C."/>
            <person name="Slatko B."/>
            <person name="Blaxter M.L."/>
            <person name="Scott A.L."/>
        </authorList>
    </citation>
    <scope>NUCLEOTIDE SEQUENCE</scope>
    <source>
        <strain evidence="9">FR3</strain>
    </source>
</reference>
<keyword evidence="9" id="KW-1185">Reference proteome</keyword>
<feature type="transmembrane region" description="Helical" evidence="7">
    <location>
        <begin position="12"/>
        <end position="40"/>
    </location>
</feature>
<evidence type="ECO:0000256" key="1">
    <source>
        <dbReference type="ARBA" id="ARBA00004141"/>
    </source>
</evidence>
<evidence type="ECO:0000256" key="2">
    <source>
        <dbReference type="ARBA" id="ARBA00007965"/>
    </source>
</evidence>
<evidence type="ECO:0000256" key="4">
    <source>
        <dbReference type="ARBA" id="ARBA00022692"/>
    </source>
</evidence>